<keyword evidence="1" id="KW-0547">Nucleotide-binding</keyword>
<dbReference type="AlphaFoldDB" id="A0A381Q3U3"/>
<dbReference type="InterPro" id="IPR041628">
    <property type="entry name" value="ChlI/MoxR_AAA_lid"/>
</dbReference>
<gene>
    <name evidence="4" type="ORF">METZ01_LOCUS26604</name>
</gene>
<dbReference type="Pfam" id="PF07726">
    <property type="entry name" value="AAA_3"/>
    <property type="match status" value="1"/>
</dbReference>
<dbReference type="InterPro" id="IPR027417">
    <property type="entry name" value="P-loop_NTPase"/>
</dbReference>
<dbReference type="PANTHER" id="PTHR42759">
    <property type="entry name" value="MOXR FAMILY PROTEIN"/>
    <property type="match status" value="1"/>
</dbReference>
<dbReference type="PANTHER" id="PTHR42759:SF1">
    <property type="entry name" value="MAGNESIUM-CHELATASE SUBUNIT CHLD"/>
    <property type="match status" value="1"/>
</dbReference>
<name>A0A381Q3U3_9ZZZZ</name>
<dbReference type="Gene3D" id="1.10.8.80">
    <property type="entry name" value="Magnesium chelatase subunit I, C-Terminal domain"/>
    <property type="match status" value="1"/>
</dbReference>
<dbReference type="SMART" id="SM00382">
    <property type="entry name" value="AAA"/>
    <property type="match status" value="1"/>
</dbReference>
<dbReference type="CDD" id="cd00009">
    <property type="entry name" value="AAA"/>
    <property type="match status" value="1"/>
</dbReference>
<dbReference type="GO" id="GO:0016887">
    <property type="term" value="F:ATP hydrolysis activity"/>
    <property type="evidence" value="ECO:0007669"/>
    <property type="project" value="InterPro"/>
</dbReference>
<organism evidence="4">
    <name type="scientific">marine metagenome</name>
    <dbReference type="NCBI Taxonomy" id="408172"/>
    <lineage>
        <taxon>unclassified sequences</taxon>
        <taxon>metagenomes</taxon>
        <taxon>ecological metagenomes</taxon>
    </lineage>
</organism>
<dbReference type="Gene3D" id="3.40.50.300">
    <property type="entry name" value="P-loop containing nucleotide triphosphate hydrolases"/>
    <property type="match status" value="1"/>
</dbReference>
<evidence type="ECO:0000313" key="4">
    <source>
        <dbReference type="EMBL" id="SUZ73750.1"/>
    </source>
</evidence>
<dbReference type="InterPro" id="IPR003593">
    <property type="entry name" value="AAA+_ATPase"/>
</dbReference>
<dbReference type="SUPFAM" id="SSF52540">
    <property type="entry name" value="P-loop containing nucleoside triphosphate hydrolases"/>
    <property type="match status" value="1"/>
</dbReference>
<accession>A0A381Q3U3</accession>
<dbReference type="InterPro" id="IPR011703">
    <property type="entry name" value="ATPase_AAA-3"/>
</dbReference>
<feature type="domain" description="AAA+ ATPase" evidence="3">
    <location>
        <begin position="51"/>
        <end position="196"/>
    </location>
</feature>
<dbReference type="InterPro" id="IPR050764">
    <property type="entry name" value="CbbQ/NirQ/NorQ/GpvN"/>
</dbReference>
<sequence length="339" mass="37327">MTSSTETVVQDRDIELLQRVAQVAEELRNEIEKRIVGQHDVVEGLLTSLLANGHALLVGVPGLAKTLLISTLAEALDLEFSRIQFTPDLMPTDITGTEVIEEDRSTGRRVFRFVRGPIFANVVLADEINRTPPKTQAALLQAMQEREVTAGGETFTLDPPFFVLATQNPIEQEGTYPLPEAQLDRFMLELPIGYPSKTEEEEVAMRTTGEEDPQVHPIVAAEELIELQHLVRRVPASPSLVSFAVHLARATRPDWEETAQVADKYVSWGAGPRASQYLVLGAKARAALRGDPIPSYDDVRAVAPAVLAHRIVLNFEAEADGRVTRDVIAELLQESAGWT</sequence>
<dbReference type="EMBL" id="UINC01001189">
    <property type="protein sequence ID" value="SUZ73750.1"/>
    <property type="molecule type" value="Genomic_DNA"/>
</dbReference>
<dbReference type="GO" id="GO:0005524">
    <property type="term" value="F:ATP binding"/>
    <property type="evidence" value="ECO:0007669"/>
    <property type="project" value="UniProtKB-KW"/>
</dbReference>
<keyword evidence="2" id="KW-0067">ATP-binding</keyword>
<proteinExistence type="predicted"/>
<evidence type="ECO:0000256" key="2">
    <source>
        <dbReference type="ARBA" id="ARBA00022840"/>
    </source>
</evidence>
<evidence type="ECO:0000259" key="3">
    <source>
        <dbReference type="SMART" id="SM00382"/>
    </source>
</evidence>
<reference evidence="4" key="1">
    <citation type="submission" date="2018-05" db="EMBL/GenBank/DDBJ databases">
        <authorList>
            <person name="Lanie J.A."/>
            <person name="Ng W.-L."/>
            <person name="Kazmierczak K.M."/>
            <person name="Andrzejewski T.M."/>
            <person name="Davidsen T.M."/>
            <person name="Wayne K.J."/>
            <person name="Tettelin H."/>
            <person name="Glass J.I."/>
            <person name="Rusch D."/>
            <person name="Podicherti R."/>
            <person name="Tsui H.-C.T."/>
            <person name="Winkler M.E."/>
        </authorList>
    </citation>
    <scope>NUCLEOTIDE SEQUENCE</scope>
</reference>
<evidence type="ECO:0000256" key="1">
    <source>
        <dbReference type="ARBA" id="ARBA00022741"/>
    </source>
</evidence>
<dbReference type="FunFam" id="3.40.50.300:FF:000640">
    <property type="entry name" value="MoxR family ATPase"/>
    <property type="match status" value="1"/>
</dbReference>
<protein>
    <recommendedName>
        <fullName evidence="3">AAA+ ATPase domain-containing protein</fullName>
    </recommendedName>
</protein>
<dbReference type="PIRSF" id="PIRSF002849">
    <property type="entry name" value="AAA_ATPase_chaperone_MoxR_prd"/>
    <property type="match status" value="1"/>
</dbReference>
<dbReference type="Pfam" id="PF17863">
    <property type="entry name" value="AAA_lid_2"/>
    <property type="match status" value="1"/>
</dbReference>